<gene>
    <name evidence="1" type="ORF">LCGC14_1183630</name>
</gene>
<sequence>MILIKCDICLATIETISHDIEKTRIGGELPITSYCDPCKPLVEKIQEKMKTRTSDAERWFQQELDKLKERRRGG</sequence>
<evidence type="ECO:0000313" key="1">
    <source>
        <dbReference type="EMBL" id="KKM95886.1"/>
    </source>
</evidence>
<dbReference type="EMBL" id="LAZR01005951">
    <property type="protein sequence ID" value="KKM95886.1"/>
    <property type="molecule type" value="Genomic_DNA"/>
</dbReference>
<proteinExistence type="predicted"/>
<organism evidence="1">
    <name type="scientific">marine sediment metagenome</name>
    <dbReference type="NCBI Taxonomy" id="412755"/>
    <lineage>
        <taxon>unclassified sequences</taxon>
        <taxon>metagenomes</taxon>
        <taxon>ecological metagenomes</taxon>
    </lineage>
</organism>
<name>A0A0F9M972_9ZZZZ</name>
<dbReference type="AlphaFoldDB" id="A0A0F9M972"/>
<comment type="caution">
    <text evidence="1">The sequence shown here is derived from an EMBL/GenBank/DDBJ whole genome shotgun (WGS) entry which is preliminary data.</text>
</comment>
<accession>A0A0F9M972</accession>
<protein>
    <submittedName>
        <fullName evidence="1">Uncharacterized protein</fullName>
    </submittedName>
</protein>
<reference evidence="1" key="1">
    <citation type="journal article" date="2015" name="Nature">
        <title>Complex archaea that bridge the gap between prokaryotes and eukaryotes.</title>
        <authorList>
            <person name="Spang A."/>
            <person name="Saw J.H."/>
            <person name="Jorgensen S.L."/>
            <person name="Zaremba-Niedzwiedzka K."/>
            <person name="Martijn J."/>
            <person name="Lind A.E."/>
            <person name="van Eijk R."/>
            <person name="Schleper C."/>
            <person name="Guy L."/>
            <person name="Ettema T.J."/>
        </authorList>
    </citation>
    <scope>NUCLEOTIDE SEQUENCE</scope>
</reference>